<evidence type="ECO:0000256" key="1">
    <source>
        <dbReference type="SAM" id="MobiDB-lite"/>
    </source>
</evidence>
<organism evidence="2 3">
    <name type="scientific">Vecturithrix granuli</name>
    <dbReference type="NCBI Taxonomy" id="1499967"/>
    <lineage>
        <taxon>Bacteria</taxon>
        <taxon>Candidatus Moduliflexota</taxon>
        <taxon>Candidatus Vecturitrichia</taxon>
        <taxon>Candidatus Vecturitrichales</taxon>
        <taxon>Candidatus Vecturitrichaceae</taxon>
        <taxon>Candidatus Vecturithrix</taxon>
    </lineage>
</organism>
<dbReference type="eggNOG" id="ENOG50334IY">
    <property type="taxonomic scope" value="Bacteria"/>
</dbReference>
<dbReference type="Pfam" id="PF08899">
    <property type="entry name" value="DUF1844"/>
    <property type="match status" value="1"/>
</dbReference>
<dbReference type="AlphaFoldDB" id="A0A081C9E8"/>
<proteinExistence type="predicted"/>
<name>A0A081C9E8_VECG1</name>
<dbReference type="STRING" id="1499967.U27_01102"/>
<dbReference type="EMBL" id="DF820477">
    <property type="protein sequence ID" value="GAK61203.1"/>
    <property type="molecule type" value="Genomic_DNA"/>
</dbReference>
<reference evidence="2 3" key="1">
    <citation type="journal article" date="2015" name="PeerJ">
        <title>First genomic representation of candidate bacterial phylum KSB3 points to enhanced environmental sensing as a trigger of wastewater bulking.</title>
        <authorList>
            <person name="Sekiguchi Y."/>
            <person name="Ohashi A."/>
            <person name="Parks D.H."/>
            <person name="Yamauchi T."/>
            <person name="Tyson G.W."/>
            <person name="Hugenholtz P."/>
        </authorList>
    </citation>
    <scope>NUCLEOTIDE SEQUENCE [LARGE SCALE GENOMIC DNA]</scope>
</reference>
<protein>
    <submittedName>
        <fullName evidence="2">Hypothetical cytosolic protein</fullName>
    </submittedName>
</protein>
<evidence type="ECO:0000313" key="2">
    <source>
        <dbReference type="EMBL" id="GAK61203.1"/>
    </source>
</evidence>
<gene>
    <name evidence="2" type="ORF">U27_01102</name>
</gene>
<sequence length="161" mass="18940">MYRETEFRGYGQQFRLMYKEVEIMEQEKEKGFKVTDKRSVFQEERAETPEPEKTSASEAKSAEEPKQQHLHQENDYSPLFEANFLTLIFSLYTHAQISLGLVPDPISQQTVKELPQAKYNIDLLSILQEKTKGNLTQEEEHTLEQILFELRMMYVDASKTR</sequence>
<dbReference type="HOGENOM" id="CLU_136189_0_1_0"/>
<dbReference type="InterPro" id="IPR014995">
    <property type="entry name" value="DUF1844"/>
</dbReference>
<keyword evidence="3" id="KW-1185">Reference proteome</keyword>
<dbReference type="Proteomes" id="UP000030661">
    <property type="component" value="Unassembled WGS sequence"/>
</dbReference>
<accession>A0A081C9E8</accession>
<feature type="region of interest" description="Disordered" evidence="1">
    <location>
        <begin position="28"/>
        <end position="73"/>
    </location>
</feature>
<evidence type="ECO:0000313" key="3">
    <source>
        <dbReference type="Proteomes" id="UP000030661"/>
    </source>
</evidence>